<dbReference type="VEuPathDB" id="TriTrypDB:Lsey_0060_0080"/>
<feature type="region of interest" description="Disordered" evidence="2">
    <location>
        <begin position="812"/>
        <end position="858"/>
    </location>
</feature>
<keyword evidence="1" id="KW-0175">Coiled coil</keyword>
<feature type="compositionally biased region" description="Polar residues" evidence="2">
    <location>
        <begin position="287"/>
        <end position="296"/>
    </location>
</feature>
<evidence type="ECO:0000256" key="2">
    <source>
        <dbReference type="SAM" id="MobiDB-lite"/>
    </source>
</evidence>
<organism evidence="3 4">
    <name type="scientific">Leptomonas seymouri</name>
    <dbReference type="NCBI Taxonomy" id="5684"/>
    <lineage>
        <taxon>Eukaryota</taxon>
        <taxon>Discoba</taxon>
        <taxon>Euglenozoa</taxon>
        <taxon>Kinetoplastea</taxon>
        <taxon>Metakinetoplastina</taxon>
        <taxon>Trypanosomatida</taxon>
        <taxon>Trypanosomatidae</taxon>
        <taxon>Leishmaniinae</taxon>
        <taxon>Leptomonas</taxon>
    </lineage>
</organism>
<feature type="region of interest" description="Disordered" evidence="2">
    <location>
        <begin position="147"/>
        <end position="213"/>
    </location>
</feature>
<feature type="compositionally biased region" description="Polar residues" evidence="2">
    <location>
        <begin position="1138"/>
        <end position="1149"/>
    </location>
</feature>
<reference evidence="3 4" key="1">
    <citation type="journal article" date="2015" name="PLoS Pathog.">
        <title>Leptomonas seymouri: Adaptations to the Dixenous Life Cycle Analyzed by Genome Sequencing, Transcriptome Profiling and Co-infection with Leishmania donovani.</title>
        <authorList>
            <person name="Kraeva N."/>
            <person name="Butenko A."/>
            <person name="Hlavacova J."/>
            <person name="Kostygov A."/>
            <person name="Myskova J."/>
            <person name="Grybchuk D."/>
            <person name="Lestinova T."/>
            <person name="Votypka J."/>
            <person name="Volf P."/>
            <person name="Opperdoes F."/>
            <person name="Flegontov P."/>
            <person name="Lukes J."/>
            <person name="Yurchenko V."/>
        </authorList>
    </citation>
    <scope>NUCLEOTIDE SEQUENCE [LARGE SCALE GENOMIC DNA]</scope>
    <source>
        <strain evidence="3 4">ATCC 30220</strain>
    </source>
</reference>
<accession>A0A0N1PD26</accession>
<dbReference type="EMBL" id="LJSK01000060">
    <property type="protein sequence ID" value="KPI88133.1"/>
    <property type="molecule type" value="Genomic_DNA"/>
</dbReference>
<feature type="compositionally biased region" description="Polar residues" evidence="2">
    <location>
        <begin position="1"/>
        <end position="16"/>
    </location>
</feature>
<protein>
    <submittedName>
        <fullName evidence="3">Uncharacterized protein</fullName>
    </submittedName>
</protein>
<evidence type="ECO:0000313" key="3">
    <source>
        <dbReference type="EMBL" id="KPI88133.1"/>
    </source>
</evidence>
<evidence type="ECO:0000256" key="1">
    <source>
        <dbReference type="SAM" id="Coils"/>
    </source>
</evidence>
<sequence>MDAHMPTSSASRNAPTRASGVPAVVVKDDDTLHHTPVRVTYRDGDDTLPSPPAPQQVHSFCLSEDAVHGWTDTTFSGEQLSPPWLLQDTVTEKKGREGKGRGGRVLNADSDVVHTTQNLEMHTASSQVTICVEANAEWAAKVRSSPLPEGGVVQRSSSGSPASSSPEAIFNPSQQPTTLPRTMQAALRSSSWRSATSDMSEKEKTSSSSSNSTSLICVPLPAAWRSEVNAPSAQQPVEECTGGTAAAEDAARTSRSQRRSLLVSPAMADDSPGTNSWTSPRHVDNINAATLHSSEPNGDGRGREGSYTARDALDGMDNGVASEHYQATSSDSASRFWMRSKEVSPRSTPNAAARRGATLTAPLPTPRSFATPPCKDVATDSLRSTLMRQPATLDSSVATTEEASPVPRGVLQRLRLQLNQAERAASLHQALYEAAQVEKADLQLHFDELLRIQSELERRSQRNEAALAEAERRHAAEKLKWEVERQNGLAQLQAAHDAQLQEGEVAAEALRAQIEGSNKEIQALQSQLTVVRAELHALMEEHLVVEQQLLQAQSAQTAAEELCASLRLKAEDTAEAEQSARAQGLAAEALTAALREASERMAVSELAFHTVRDQLAVVLKQQFTPLDSCEVSALSTSGCALRSVGDRRDSATITHKSSTTESALDVSNTLRAAMSEEVLAAVVDAALSQQSLTLCQLDFSSQTITAAQTAAVADRQADANPFIRPQGEAAPAVAHVQESSNRSLRLSAACRAYLKQRRQEVQGVLRAAADSCRRVAREEREAADARAAVMERALSTELQKLQSQVAEQQRRALEKVQRQDAAVDVKPTRHDSSTTANDDVSQPVADQKLTPNERYGNPAAGAADIMRAPVPASAADLHALNAALSEAKHALAQEQRHAALLRKDVDELHQARYVTTVLTKVEETLKDMHQSIAHLLRDAVDDMQSVERMIAGGAPWPTDTDDYDRERGRWRRIRDDDMGSPRRSSAPAATTVPFTRGHAVQVDKAVMRSVQKAALLAEAQVERVGEELLGEARRGRFADAGMTIVLAEAYPTNGKHAAFETGSAPSRRGAPTAATSPRSEKQQLVYEDMKGLLHRWRAESGDVAQRPSHLLSPPNASVLRYSPDGSRWMAGIRPPPQRTSSSSLPSGSVATPARQCVSATASTALSPYVRAYVHSLEETSVAALPISSVPTHHHRAVPSTLSSATALRVLEEMAAAAQGLRNVGDLLEMLQEEEETREERRQACLLKWEGRIARAVDEGINIVRSALKATRPPNIALELFQRNRRGGQGSTCSVQTPPRAIDIDDADGSQRQQPQARLANVLSGVRIVHEDAPTATASSADAMCCGYNA</sequence>
<dbReference type="Proteomes" id="UP000038009">
    <property type="component" value="Unassembled WGS sequence"/>
</dbReference>
<feature type="region of interest" description="Disordered" evidence="2">
    <location>
        <begin position="1128"/>
        <end position="1150"/>
    </location>
</feature>
<feature type="region of interest" description="Disordered" evidence="2">
    <location>
        <begin position="1057"/>
        <end position="1083"/>
    </location>
</feature>
<feature type="compositionally biased region" description="Basic and acidic residues" evidence="2">
    <location>
        <begin position="812"/>
        <end position="832"/>
    </location>
</feature>
<proteinExistence type="predicted"/>
<feature type="coiled-coil region" evidence="1">
    <location>
        <begin position="877"/>
        <end position="911"/>
    </location>
</feature>
<dbReference type="OrthoDB" id="267472at2759"/>
<dbReference type="OMA" id="VYAEMRD"/>
<feature type="region of interest" description="Disordered" evidence="2">
    <location>
        <begin position="1286"/>
        <end position="1312"/>
    </location>
</feature>
<keyword evidence="4" id="KW-1185">Reference proteome</keyword>
<comment type="caution">
    <text evidence="3">The sequence shown here is derived from an EMBL/GenBank/DDBJ whole genome shotgun (WGS) entry which is preliminary data.</text>
</comment>
<feature type="coiled-coil region" evidence="1">
    <location>
        <begin position="411"/>
        <end position="541"/>
    </location>
</feature>
<feature type="compositionally biased region" description="Low complexity" evidence="2">
    <location>
        <begin position="156"/>
        <end position="166"/>
    </location>
</feature>
<evidence type="ECO:0000313" key="4">
    <source>
        <dbReference type="Proteomes" id="UP000038009"/>
    </source>
</evidence>
<feature type="region of interest" description="Disordered" evidence="2">
    <location>
        <begin position="229"/>
        <end position="355"/>
    </location>
</feature>
<gene>
    <name evidence="3" type="ORF">ABL78_2766</name>
</gene>
<feature type="compositionally biased region" description="Polar residues" evidence="2">
    <location>
        <begin position="171"/>
        <end position="198"/>
    </location>
</feature>
<name>A0A0N1PD26_LEPSE</name>
<feature type="region of interest" description="Disordered" evidence="2">
    <location>
        <begin position="1"/>
        <end position="22"/>
    </location>
</feature>